<sequence>MSAPGEEHLAATGEAGGLWRMRGRAPNITFGVGFTAQGFDKASGYRRTDAGADPAVSWAFDGIEARPGDVFGDVGPGLGGAAGDELDRADVALGTPADAFVLASSTGHSQKIALVPEEMDHGYAATPPGIHPKVRSDVVIFQRPGGGAVFAVGSIAWSTAMSHQGGDNDTARLTGNVLDRFRDADEPFRDSPPVRSKE</sequence>
<protein>
    <recommendedName>
        <fullName evidence="1">N,N-dimethylformamidase beta subunit-like C-terminal domain-containing protein</fullName>
    </recommendedName>
</protein>
<dbReference type="EMBL" id="JAOZYC010000122">
    <property type="protein sequence ID" value="MEB8339629.1"/>
    <property type="molecule type" value="Genomic_DNA"/>
</dbReference>
<dbReference type="Pfam" id="PF20254">
    <property type="entry name" value="DMFA2_C"/>
    <property type="match status" value="1"/>
</dbReference>
<dbReference type="Proteomes" id="UP001354931">
    <property type="component" value="Unassembled WGS sequence"/>
</dbReference>
<dbReference type="InterPro" id="IPR046540">
    <property type="entry name" value="DMFA2_C"/>
</dbReference>
<accession>A0ABU6F6J4</accession>
<reference evidence="2 3" key="1">
    <citation type="submission" date="2022-10" db="EMBL/GenBank/DDBJ databases">
        <authorList>
            <person name="Xie J."/>
            <person name="Shen N."/>
        </authorList>
    </citation>
    <scope>NUCLEOTIDE SEQUENCE [LARGE SCALE GENOMIC DNA]</scope>
    <source>
        <strain evidence="2 3">YIM65594</strain>
    </source>
</reference>
<feature type="domain" description="N,N-dimethylformamidase beta subunit-like C-terminal" evidence="1">
    <location>
        <begin position="3"/>
        <end position="164"/>
    </location>
</feature>
<gene>
    <name evidence="2" type="ORF">OKJ99_19245</name>
</gene>
<evidence type="ECO:0000259" key="1">
    <source>
        <dbReference type="Pfam" id="PF20254"/>
    </source>
</evidence>
<evidence type="ECO:0000313" key="3">
    <source>
        <dbReference type="Proteomes" id="UP001354931"/>
    </source>
</evidence>
<evidence type="ECO:0000313" key="2">
    <source>
        <dbReference type="EMBL" id="MEB8339629.1"/>
    </source>
</evidence>
<organism evidence="2 3">
    <name type="scientific">Streptomyces endophyticus</name>
    <dbReference type="NCBI Taxonomy" id="714166"/>
    <lineage>
        <taxon>Bacteria</taxon>
        <taxon>Bacillati</taxon>
        <taxon>Actinomycetota</taxon>
        <taxon>Actinomycetes</taxon>
        <taxon>Kitasatosporales</taxon>
        <taxon>Streptomycetaceae</taxon>
        <taxon>Streptomyces</taxon>
    </lineage>
</organism>
<keyword evidence="3" id="KW-1185">Reference proteome</keyword>
<proteinExistence type="predicted"/>
<comment type="caution">
    <text evidence="2">The sequence shown here is derived from an EMBL/GenBank/DDBJ whole genome shotgun (WGS) entry which is preliminary data.</text>
</comment>
<name>A0ABU6F6J4_9ACTN</name>